<dbReference type="Gene3D" id="3.30.420.180">
    <property type="entry name" value="CobE/GbiG C-terminal domain"/>
    <property type="match status" value="1"/>
</dbReference>
<dbReference type="Proteomes" id="UP000095743">
    <property type="component" value="Chromosome"/>
</dbReference>
<name>A0A1D8GN89_9FIRM</name>
<dbReference type="SUPFAM" id="SSF159672">
    <property type="entry name" value="CbiG N-terminal domain-like"/>
    <property type="match status" value="1"/>
</dbReference>
<evidence type="ECO:0000313" key="5">
    <source>
        <dbReference type="Proteomes" id="UP000095743"/>
    </source>
</evidence>
<evidence type="ECO:0008006" key="6">
    <source>
        <dbReference type="Google" id="ProtNLM"/>
    </source>
</evidence>
<feature type="domain" description="CobE/GbiG C-terminal" evidence="1">
    <location>
        <begin position="224"/>
        <end position="341"/>
    </location>
</feature>
<dbReference type="PANTHER" id="PTHR37477">
    <property type="entry name" value="COBALT-PRECORRIN-5A HYDROLASE"/>
    <property type="match status" value="1"/>
</dbReference>
<dbReference type="AlphaFoldDB" id="A0A1D8GN89"/>
<accession>A0A1D8GN89</accession>
<evidence type="ECO:0000259" key="1">
    <source>
        <dbReference type="Pfam" id="PF01890"/>
    </source>
</evidence>
<evidence type="ECO:0000259" key="3">
    <source>
        <dbReference type="Pfam" id="PF11761"/>
    </source>
</evidence>
<dbReference type="PANTHER" id="PTHR37477:SF1">
    <property type="entry name" value="COBALT-PRECORRIN-5A HYDROLASE"/>
    <property type="match status" value="1"/>
</dbReference>
<dbReference type="NCBIfam" id="NF004466">
    <property type="entry name" value="PRK05788.1-4"/>
    <property type="match status" value="1"/>
</dbReference>
<dbReference type="InterPro" id="IPR036518">
    <property type="entry name" value="CobE/GbiG_C_sf"/>
</dbReference>
<organism evidence="4 5">
    <name type="scientific">Geosporobacter ferrireducens</name>
    <dbReference type="NCBI Taxonomy" id="1424294"/>
    <lineage>
        <taxon>Bacteria</taxon>
        <taxon>Bacillati</taxon>
        <taxon>Bacillota</taxon>
        <taxon>Clostridia</taxon>
        <taxon>Peptostreptococcales</taxon>
        <taxon>Thermotaleaceae</taxon>
        <taxon>Geosporobacter</taxon>
    </lineage>
</organism>
<dbReference type="Pfam" id="PF11760">
    <property type="entry name" value="CbiG_N"/>
    <property type="match status" value="1"/>
</dbReference>
<feature type="domain" description="Cobalamin synthesis G N-terminal" evidence="2">
    <location>
        <begin position="51"/>
        <end position="131"/>
    </location>
</feature>
<sequence length="356" mass="38843">MKTAIVTLTAGGAALGRKLVNCFVESDLYVHPKFFTDEKTDRCIEGTFSAFVEKIFFQYRYIVFIMASGIVVRTIAPHLRDKKVDPGVVVIDEKGQYAISLLSGHIGGANELTHKIADFLGAAPVITTASDVNDRIAVDTLAMCYNCKIEDFKEATKITAHIVNGEAVGIRSEISIDLPLPPNVKLIQESDLHHESLRGLIYITEKEIQHLLPCDKVVLRPKNLIVGVGCRKDKGKDEILAAIADVFCQAGLSMNSIKQLATVDVKKEEQGIIEAAKFLQVPLRIVSREEILKIEDRFAASSFVKEAIGVGSVCEPVALISSEKGSIIIEKKACQGITIAVVKEGEQVYGNRCCGD</sequence>
<dbReference type="Pfam" id="PF11761">
    <property type="entry name" value="CbiG_mid"/>
    <property type="match status" value="1"/>
</dbReference>
<dbReference type="STRING" id="1424294.Gferi_24260"/>
<dbReference type="Gene3D" id="3.40.50.11220">
    <property type="match status" value="1"/>
</dbReference>
<dbReference type="InterPro" id="IPR038029">
    <property type="entry name" value="GbiG_N_sf"/>
</dbReference>
<evidence type="ECO:0000259" key="2">
    <source>
        <dbReference type="Pfam" id="PF11760"/>
    </source>
</evidence>
<evidence type="ECO:0000313" key="4">
    <source>
        <dbReference type="EMBL" id="AOT72389.1"/>
    </source>
</evidence>
<protein>
    <recommendedName>
        <fullName evidence="6">Cobalamin biosynthesis protein CbiG</fullName>
    </recommendedName>
</protein>
<dbReference type="OrthoDB" id="9781023at2"/>
<dbReference type="InterPro" id="IPR002750">
    <property type="entry name" value="CobE/GbiG_C"/>
</dbReference>
<dbReference type="SUPFAM" id="SSF159664">
    <property type="entry name" value="CobE/GbiG C-terminal domain-like"/>
    <property type="match status" value="1"/>
</dbReference>
<dbReference type="RefSeq" id="WP_069980698.1">
    <property type="nucleotide sequence ID" value="NZ_CP017269.1"/>
</dbReference>
<feature type="domain" description="Cobalamin biosynthesis central region" evidence="3">
    <location>
        <begin position="136"/>
        <end position="221"/>
    </location>
</feature>
<keyword evidence="5" id="KW-1185">Reference proteome</keyword>
<dbReference type="InterPro" id="IPR021744">
    <property type="entry name" value="CbiG_N"/>
</dbReference>
<proteinExistence type="predicted"/>
<reference evidence="4 5" key="1">
    <citation type="submission" date="2016-09" db="EMBL/GenBank/DDBJ databases">
        <title>Genomic analysis reveals versatility of anaerobic energy metabolism of Geosporobacter ferrireducens IRF9 of phylum Firmicutes.</title>
        <authorList>
            <person name="Kim S.-J."/>
        </authorList>
    </citation>
    <scope>NUCLEOTIDE SEQUENCE [LARGE SCALE GENOMIC DNA]</scope>
    <source>
        <strain evidence="4 5">IRF9</strain>
    </source>
</reference>
<dbReference type="InterPro" id="IPR052553">
    <property type="entry name" value="CbiG_hydrolase"/>
</dbReference>
<dbReference type="KEGG" id="gfe:Gferi_24260"/>
<gene>
    <name evidence="4" type="ORF">Gferi_24260</name>
</gene>
<dbReference type="EMBL" id="CP017269">
    <property type="protein sequence ID" value="AOT72389.1"/>
    <property type="molecule type" value="Genomic_DNA"/>
</dbReference>
<dbReference type="InterPro" id="IPR021745">
    <property type="entry name" value="CbiG_mid"/>
</dbReference>
<dbReference type="GO" id="GO:0009236">
    <property type="term" value="P:cobalamin biosynthetic process"/>
    <property type="evidence" value="ECO:0007669"/>
    <property type="project" value="InterPro"/>
</dbReference>
<dbReference type="Pfam" id="PF01890">
    <property type="entry name" value="CbiG_C"/>
    <property type="match status" value="1"/>
</dbReference>